<keyword evidence="16" id="KW-1185">Reference proteome</keyword>
<dbReference type="Gene3D" id="2.40.170.20">
    <property type="entry name" value="TonB-dependent receptor, beta-barrel domain"/>
    <property type="match status" value="1"/>
</dbReference>
<evidence type="ECO:0000313" key="16">
    <source>
        <dbReference type="Proteomes" id="UP000187526"/>
    </source>
</evidence>
<dbReference type="InterPro" id="IPR036942">
    <property type="entry name" value="Beta-barrel_TonB_sf"/>
</dbReference>
<dbReference type="Pfam" id="PF07715">
    <property type="entry name" value="Plug"/>
    <property type="match status" value="1"/>
</dbReference>
<proteinExistence type="inferred from homology"/>
<dbReference type="RefSeq" id="WP_076094501.1">
    <property type="nucleotide sequence ID" value="NZ_MTHD01000003.1"/>
</dbReference>
<evidence type="ECO:0000256" key="2">
    <source>
        <dbReference type="ARBA" id="ARBA00009810"/>
    </source>
</evidence>
<dbReference type="Gene3D" id="2.170.130.10">
    <property type="entry name" value="TonB-dependent receptor, plug domain"/>
    <property type="match status" value="1"/>
</dbReference>
<dbReference type="InterPro" id="IPR037066">
    <property type="entry name" value="Plug_dom_sf"/>
</dbReference>
<dbReference type="PANTHER" id="PTHR30069">
    <property type="entry name" value="TONB-DEPENDENT OUTER MEMBRANE RECEPTOR"/>
    <property type="match status" value="1"/>
</dbReference>
<keyword evidence="7 10" id="KW-0472">Membrane</keyword>
<evidence type="ECO:0000256" key="9">
    <source>
        <dbReference type="ARBA" id="ARBA00023237"/>
    </source>
</evidence>
<evidence type="ECO:0000256" key="12">
    <source>
        <dbReference type="SAM" id="SignalP"/>
    </source>
</evidence>
<gene>
    <name evidence="15" type="ORF">BJN45_09310</name>
</gene>
<dbReference type="GO" id="GO:0009279">
    <property type="term" value="C:cell outer membrane"/>
    <property type="evidence" value="ECO:0007669"/>
    <property type="project" value="UniProtKB-SubCell"/>
</dbReference>
<feature type="domain" description="TonB-dependent receptor plug" evidence="14">
    <location>
        <begin position="54"/>
        <end position="161"/>
    </location>
</feature>
<dbReference type="PROSITE" id="PS52016">
    <property type="entry name" value="TONB_DEPENDENT_REC_3"/>
    <property type="match status" value="1"/>
</dbReference>
<keyword evidence="9 10" id="KW-0998">Cell outer membrane</keyword>
<evidence type="ECO:0000256" key="7">
    <source>
        <dbReference type="ARBA" id="ARBA00023136"/>
    </source>
</evidence>
<keyword evidence="6 11" id="KW-0798">TonB box</keyword>
<comment type="similarity">
    <text evidence="2 10 11">Belongs to the TonB-dependent receptor family.</text>
</comment>
<evidence type="ECO:0000256" key="10">
    <source>
        <dbReference type="PROSITE-ProRule" id="PRU01360"/>
    </source>
</evidence>
<keyword evidence="12" id="KW-0732">Signal</keyword>
<dbReference type="SUPFAM" id="SSF56935">
    <property type="entry name" value="Porins"/>
    <property type="match status" value="1"/>
</dbReference>
<evidence type="ECO:0000313" key="15">
    <source>
        <dbReference type="EMBL" id="OMG53627.1"/>
    </source>
</evidence>
<dbReference type="CDD" id="cd01347">
    <property type="entry name" value="ligand_gated_channel"/>
    <property type="match status" value="1"/>
</dbReference>
<keyword evidence="5 10" id="KW-0812">Transmembrane</keyword>
<feature type="domain" description="TonB-dependent receptor-like beta-barrel" evidence="13">
    <location>
        <begin position="251"/>
        <end position="694"/>
    </location>
</feature>
<keyword evidence="8 15" id="KW-0675">Receptor</keyword>
<dbReference type="Pfam" id="PF00593">
    <property type="entry name" value="TonB_dep_Rec_b-barrel"/>
    <property type="match status" value="1"/>
</dbReference>
<feature type="chain" id="PRO_5012548553" evidence="12">
    <location>
        <begin position="24"/>
        <end position="729"/>
    </location>
</feature>
<reference evidence="15 16" key="1">
    <citation type="submission" date="2016-10" db="EMBL/GenBank/DDBJ databases">
        <title>Alkaliphiles isolated from bioreactors.</title>
        <authorList>
            <person name="Salah Z."/>
            <person name="Rout S.P."/>
            <person name="Humphreys P.N."/>
        </authorList>
    </citation>
    <scope>NUCLEOTIDE SEQUENCE [LARGE SCALE GENOMIC DNA]</scope>
    <source>
        <strain evidence="15 16">ZS02</strain>
    </source>
</reference>
<sequence length="729" mass="81861">MHYRHQGIVALALALCTAAPLRAADDVRPLLPLSLDELIAIPVTTASRRAEAREQTPAHIMVITREQMRDRRYKNLADLLEDLPGVDFQRGTRSTQYNNFVFQGNVSNNKLLIMLDGVRIDHPAGGKIPIAENFSLHFARQVEVLYGPAAALYGADALAGVINIITDKGGEAGSKVALGAGSFGSLEGDFLASGKFGEAIGITAGAHYQKSDRAPLDNYYPDDFPKVNARTFGGTVVVPAVQREDYTGSISSQSQYLRIDAGERLTLGFQRNRFRSLSSTGDRPSSALYLESAYWDTTIDTWHARYRFNINASLSSETLVDYSRYELDPKSRYINIFTDFANHGYDYAYGRRAGIEQNLNWRASDTHSVLAGIGYRNYHAIEAPDLPRPYDTGKSPNEQGMNYPNTNLPLQIFEARYHSWSGYLQWQAQWTPDFSTVAGLRHDWYSTYGGSTNPRLGLVWQVLPGNFIKLLYGEAFRTPSPEESYSAFGSFNNLGNPTGTFRAPNTDLQPEKSRTWSATWDWRPLRNFNLVANAYLTEVDNVIVTRANATPIQYIPGTVLTATDSKQNSGNDRYQGIDIIPQWQMHLGGPWTADFWGSYSYVKGSFRETANGPELEQINIAAHKVKLGLTLRYQDWLTITPRVQWIDDTTTGAINRVQNDRVRKTDDYTLASLHIGLHKLADERLSLYLDVYNLFDRRYYAAHTSSSSAVMQAMPQQPRTLMGTLEYRF</sequence>
<dbReference type="GO" id="GO:0044718">
    <property type="term" value="P:siderophore transmembrane transport"/>
    <property type="evidence" value="ECO:0007669"/>
    <property type="project" value="TreeGrafter"/>
</dbReference>
<evidence type="ECO:0000256" key="5">
    <source>
        <dbReference type="ARBA" id="ARBA00022692"/>
    </source>
</evidence>
<comment type="caution">
    <text evidence="15">The sequence shown here is derived from an EMBL/GenBank/DDBJ whole genome shotgun (WGS) entry which is preliminary data.</text>
</comment>
<evidence type="ECO:0000256" key="3">
    <source>
        <dbReference type="ARBA" id="ARBA00022448"/>
    </source>
</evidence>
<organism evidence="15 16">
    <name type="scientific">Azonexus hydrophilus</name>
    <dbReference type="NCBI Taxonomy" id="418702"/>
    <lineage>
        <taxon>Bacteria</taxon>
        <taxon>Pseudomonadati</taxon>
        <taxon>Pseudomonadota</taxon>
        <taxon>Betaproteobacteria</taxon>
        <taxon>Rhodocyclales</taxon>
        <taxon>Azonexaceae</taxon>
        <taxon>Azonexus</taxon>
    </lineage>
</organism>
<dbReference type="GO" id="GO:0015344">
    <property type="term" value="F:siderophore uptake transmembrane transporter activity"/>
    <property type="evidence" value="ECO:0007669"/>
    <property type="project" value="TreeGrafter"/>
</dbReference>
<evidence type="ECO:0000256" key="4">
    <source>
        <dbReference type="ARBA" id="ARBA00022452"/>
    </source>
</evidence>
<dbReference type="InterPro" id="IPR039426">
    <property type="entry name" value="TonB-dep_rcpt-like"/>
</dbReference>
<evidence type="ECO:0000259" key="13">
    <source>
        <dbReference type="Pfam" id="PF00593"/>
    </source>
</evidence>
<name>A0A1R1I4I7_9RHOO</name>
<dbReference type="InterPro" id="IPR012910">
    <property type="entry name" value="Plug_dom"/>
</dbReference>
<keyword evidence="4 10" id="KW-1134">Transmembrane beta strand</keyword>
<protein>
    <submittedName>
        <fullName evidence="15">TonB-dependent receptor</fullName>
    </submittedName>
</protein>
<evidence type="ECO:0000256" key="6">
    <source>
        <dbReference type="ARBA" id="ARBA00023077"/>
    </source>
</evidence>
<comment type="subcellular location">
    <subcellularLocation>
        <location evidence="1 10">Cell outer membrane</location>
        <topology evidence="1 10">Multi-pass membrane protein</topology>
    </subcellularLocation>
</comment>
<feature type="signal peptide" evidence="12">
    <location>
        <begin position="1"/>
        <end position="23"/>
    </location>
</feature>
<evidence type="ECO:0000259" key="14">
    <source>
        <dbReference type="Pfam" id="PF07715"/>
    </source>
</evidence>
<dbReference type="InterPro" id="IPR000531">
    <property type="entry name" value="Beta-barrel_TonB"/>
</dbReference>
<accession>A0A1R1I4I7</accession>
<dbReference type="PANTHER" id="PTHR30069:SF39">
    <property type="entry name" value="BLL6183 PROTEIN"/>
    <property type="match status" value="1"/>
</dbReference>
<dbReference type="AlphaFoldDB" id="A0A1R1I4I7"/>
<dbReference type="STRING" id="418702.BJN45_09310"/>
<dbReference type="Proteomes" id="UP000187526">
    <property type="component" value="Unassembled WGS sequence"/>
</dbReference>
<evidence type="ECO:0000256" key="1">
    <source>
        <dbReference type="ARBA" id="ARBA00004571"/>
    </source>
</evidence>
<evidence type="ECO:0000256" key="8">
    <source>
        <dbReference type="ARBA" id="ARBA00023170"/>
    </source>
</evidence>
<evidence type="ECO:0000256" key="11">
    <source>
        <dbReference type="RuleBase" id="RU003357"/>
    </source>
</evidence>
<keyword evidence="3 10" id="KW-0813">Transport</keyword>
<dbReference type="EMBL" id="MTHD01000003">
    <property type="protein sequence ID" value="OMG53627.1"/>
    <property type="molecule type" value="Genomic_DNA"/>
</dbReference>